<evidence type="ECO:0000313" key="4">
    <source>
        <dbReference type="Ensembl" id="ENSEASP00005008065.1"/>
    </source>
</evidence>
<name>A0A8C4LEI0_EQUAS</name>
<protein>
    <submittedName>
        <fullName evidence="4">Uncharacterized protein</fullName>
    </submittedName>
</protein>
<dbReference type="Gene3D" id="3.40.850.10">
    <property type="entry name" value="Kinesin motor domain"/>
    <property type="match status" value="1"/>
</dbReference>
<organism evidence="4">
    <name type="scientific">Equus asinus asinus</name>
    <dbReference type="NCBI Taxonomy" id="83772"/>
    <lineage>
        <taxon>Eukaryota</taxon>
        <taxon>Metazoa</taxon>
        <taxon>Chordata</taxon>
        <taxon>Craniata</taxon>
        <taxon>Vertebrata</taxon>
        <taxon>Euteleostomi</taxon>
        <taxon>Mammalia</taxon>
        <taxon>Eutheria</taxon>
        <taxon>Laurasiatheria</taxon>
        <taxon>Perissodactyla</taxon>
        <taxon>Equidae</taxon>
        <taxon>Equus</taxon>
    </lineage>
</organism>
<evidence type="ECO:0000256" key="2">
    <source>
        <dbReference type="ARBA" id="ARBA00022840"/>
    </source>
</evidence>
<keyword evidence="1" id="KW-0547">Nucleotide-binding</keyword>
<keyword evidence="2" id="KW-0067">ATP-binding</keyword>
<evidence type="ECO:0000256" key="1">
    <source>
        <dbReference type="ARBA" id="ARBA00022741"/>
    </source>
</evidence>
<feature type="region of interest" description="Disordered" evidence="3">
    <location>
        <begin position="1"/>
        <end position="24"/>
    </location>
</feature>
<dbReference type="Ensembl" id="ENSEAST00005008798.1">
    <property type="protein sequence ID" value="ENSEASP00005008065.1"/>
    <property type="gene ID" value="ENSEASG00005005856.1"/>
</dbReference>
<dbReference type="InterPro" id="IPR036961">
    <property type="entry name" value="Kinesin_motor_dom_sf"/>
</dbReference>
<evidence type="ECO:0000256" key="3">
    <source>
        <dbReference type="SAM" id="MobiDB-lite"/>
    </source>
</evidence>
<sequence length="94" mass="10820">PSGAAVKCPRSVSREKNSGSKCVISMHSGTTTTIQDPKNPEHVKTFTFDLAYWSHKMKEGHYCRSYRPKKIIREYYEQLNASKFNNTDKVDISY</sequence>
<dbReference type="GO" id="GO:0005524">
    <property type="term" value="F:ATP binding"/>
    <property type="evidence" value="ECO:0007669"/>
    <property type="project" value="UniProtKB-KW"/>
</dbReference>
<proteinExistence type="predicted"/>
<accession>A0A8C4LEI0</accession>
<dbReference type="AlphaFoldDB" id="A0A8C4LEI0"/>
<reference evidence="4" key="1">
    <citation type="submission" date="2023-03" db="UniProtKB">
        <authorList>
            <consortium name="Ensembl"/>
        </authorList>
    </citation>
    <scope>IDENTIFICATION</scope>
</reference>